<name>A0ACC1QVE5_9HYPO</name>
<proteinExistence type="predicted"/>
<dbReference type="EMBL" id="JANAKD010000440">
    <property type="protein sequence ID" value="KAJ3493865.1"/>
    <property type="molecule type" value="Genomic_DNA"/>
</dbReference>
<organism evidence="1 2">
    <name type="scientific">Lecanicillium saksenae</name>
    <dbReference type="NCBI Taxonomy" id="468837"/>
    <lineage>
        <taxon>Eukaryota</taxon>
        <taxon>Fungi</taxon>
        <taxon>Dikarya</taxon>
        <taxon>Ascomycota</taxon>
        <taxon>Pezizomycotina</taxon>
        <taxon>Sordariomycetes</taxon>
        <taxon>Hypocreomycetidae</taxon>
        <taxon>Hypocreales</taxon>
        <taxon>Cordycipitaceae</taxon>
        <taxon>Lecanicillium</taxon>
    </lineage>
</organism>
<keyword evidence="2" id="KW-1185">Reference proteome</keyword>
<protein>
    <submittedName>
        <fullName evidence="1">Uncharacterized protein</fullName>
    </submittedName>
</protein>
<evidence type="ECO:0000313" key="1">
    <source>
        <dbReference type="EMBL" id="KAJ3493865.1"/>
    </source>
</evidence>
<comment type="caution">
    <text evidence="1">The sequence shown here is derived from an EMBL/GenBank/DDBJ whole genome shotgun (WGS) entry which is preliminary data.</text>
</comment>
<evidence type="ECO:0000313" key="2">
    <source>
        <dbReference type="Proteomes" id="UP001148737"/>
    </source>
</evidence>
<accession>A0ACC1QVE5</accession>
<sequence>MQQVFSVRVLDGTTLRFANPMVGVESPIWKPRVKFREYWRLIREQPDDPAETYHCTYLPNWINASARAFRGIIPNPEALFMNSRLDWAASQSCQLLKSQLRQGNHLKIVKKVLCFGLGDICRKPPEWMKRNAKTDAEISEQEVSFVRGAMTQHAIALTIREICGDIADSHVELLAQDPDYTDETKSILTASGFSIMGEHGAGGFAEIDDTSLVVSIFIEAPLKQIIADIARPPIIISTGFDVFNDSEKPWVDAESPRTVEMWKEYEEKIPFPIAPDEDGMMKKLRDIYIYSKKNA</sequence>
<dbReference type="Proteomes" id="UP001148737">
    <property type="component" value="Unassembled WGS sequence"/>
</dbReference>
<reference evidence="1" key="1">
    <citation type="submission" date="2022-07" db="EMBL/GenBank/DDBJ databases">
        <title>Genome Sequence of Lecanicillium saksenae.</title>
        <authorList>
            <person name="Buettner E."/>
        </authorList>
    </citation>
    <scope>NUCLEOTIDE SEQUENCE</scope>
    <source>
        <strain evidence="1">VT-O1</strain>
    </source>
</reference>
<gene>
    <name evidence="1" type="ORF">NLG97_g4462</name>
</gene>